<dbReference type="Proteomes" id="UP001201812">
    <property type="component" value="Unassembled WGS sequence"/>
</dbReference>
<keyword evidence="1" id="KW-0812">Transmembrane</keyword>
<dbReference type="Pfam" id="PF10316">
    <property type="entry name" value="7TM_GPCR_Srbc"/>
    <property type="match status" value="1"/>
</dbReference>
<dbReference type="InterPro" id="IPR019420">
    <property type="entry name" value="7TM_GPCR_serpentine_rcpt_Srbc"/>
</dbReference>
<feature type="transmembrane region" description="Helical" evidence="1">
    <location>
        <begin position="6"/>
        <end position="31"/>
    </location>
</feature>
<keyword evidence="1" id="KW-0472">Membrane</keyword>
<keyword evidence="1" id="KW-1133">Transmembrane helix</keyword>
<feature type="transmembrane region" description="Helical" evidence="1">
    <location>
        <begin position="51"/>
        <end position="73"/>
    </location>
</feature>
<proteinExistence type="predicted"/>
<feature type="transmembrane region" description="Helical" evidence="1">
    <location>
        <begin position="166"/>
        <end position="185"/>
    </location>
</feature>
<feature type="transmembrane region" description="Helical" evidence="1">
    <location>
        <begin position="218"/>
        <end position="236"/>
    </location>
</feature>
<keyword evidence="3" id="KW-1185">Reference proteome</keyword>
<evidence type="ECO:0000313" key="2">
    <source>
        <dbReference type="EMBL" id="KAI1713231.1"/>
    </source>
</evidence>
<sequence length="367" mass="41860">MALINWLTLIEMVIGCTLYSASLIIITRILYRIYNAKKTKKWSTNVSPSLLIYFTSWAIQIPTGLISNLYVLARWHPFQSKDFTNKACQNILNIKCKEEAFCRKFRLIVVLYLADCALNSNVMFWTTIVTSSMSAVIPFSVFFLTVERILNICIPTIYTKQRSYPFAYVTTATIILIFVSNFVAFCMELPLSPQAENCITWSCLFIKTGSVFYTYTKMTGGALNCLAGAFFIYKFWQVHRGIHPIHSNQWATRKANRVALLVICLELFLNFFPQLGASLIYQITGMQIGSMIGPYNLVFASVDIFVSSIVYYNTGPKKLFTTKVQVTFVEKPPLFYGMPKESNKIHPKYIADLDDYVAYNIRCSGVV</sequence>
<evidence type="ECO:0000313" key="3">
    <source>
        <dbReference type="Proteomes" id="UP001201812"/>
    </source>
</evidence>
<dbReference type="EMBL" id="JAKKPZ010000016">
    <property type="protein sequence ID" value="KAI1713231.1"/>
    <property type="molecule type" value="Genomic_DNA"/>
</dbReference>
<feature type="transmembrane region" description="Helical" evidence="1">
    <location>
        <begin position="122"/>
        <end position="146"/>
    </location>
</feature>
<accession>A0AAD4N6T7</accession>
<comment type="caution">
    <text evidence="2">The sequence shown here is derived from an EMBL/GenBank/DDBJ whole genome shotgun (WGS) entry which is preliminary data.</text>
</comment>
<dbReference type="AlphaFoldDB" id="A0AAD4N6T7"/>
<feature type="transmembrane region" description="Helical" evidence="1">
    <location>
        <begin position="257"/>
        <end position="283"/>
    </location>
</feature>
<reference evidence="2" key="1">
    <citation type="submission" date="2022-01" db="EMBL/GenBank/DDBJ databases">
        <title>Genome Sequence Resource for Two Populations of Ditylenchus destructor, the Migratory Endoparasitic Phytonematode.</title>
        <authorList>
            <person name="Zhang H."/>
            <person name="Lin R."/>
            <person name="Xie B."/>
        </authorList>
    </citation>
    <scope>NUCLEOTIDE SEQUENCE</scope>
    <source>
        <strain evidence="2">BazhouSP</strain>
    </source>
</reference>
<name>A0AAD4N6T7_9BILA</name>
<protein>
    <submittedName>
        <fullName evidence="2">Serpentine type 7TM GPCR chemoreceptor srbc domain-containing protein</fullName>
    </submittedName>
</protein>
<organism evidence="2 3">
    <name type="scientific">Ditylenchus destructor</name>
    <dbReference type="NCBI Taxonomy" id="166010"/>
    <lineage>
        <taxon>Eukaryota</taxon>
        <taxon>Metazoa</taxon>
        <taxon>Ecdysozoa</taxon>
        <taxon>Nematoda</taxon>
        <taxon>Chromadorea</taxon>
        <taxon>Rhabditida</taxon>
        <taxon>Tylenchina</taxon>
        <taxon>Tylenchomorpha</taxon>
        <taxon>Sphaerularioidea</taxon>
        <taxon>Anguinidae</taxon>
        <taxon>Anguininae</taxon>
        <taxon>Ditylenchus</taxon>
    </lineage>
</organism>
<feature type="transmembrane region" description="Helical" evidence="1">
    <location>
        <begin position="295"/>
        <end position="313"/>
    </location>
</feature>
<gene>
    <name evidence="2" type="ORF">DdX_09306</name>
</gene>
<evidence type="ECO:0000256" key="1">
    <source>
        <dbReference type="SAM" id="Phobius"/>
    </source>
</evidence>